<sequence length="123" mass="12998">MRSTAAPPASDAEPDLEKEGSCLPDSGNRANIFEKSEPGHPRKKKIASVFCNCLKLSLPGPAYPCCPPPPTPPLAGFCQASVQTVPFIRDETRYCSLSPAVTRLQPGPSSSDGVLCIGKKESV</sequence>
<gene>
    <name evidence="2" type="ORF">E5288_WYG005846</name>
</gene>
<feature type="region of interest" description="Disordered" evidence="1">
    <location>
        <begin position="1"/>
        <end position="43"/>
    </location>
</feature>
<proteinExistence type="predicted"/>
<evidence type="ECO:0000313" key="2">
    <source>
        <dbReference type="EMBL" id="MXQ81387.1"/>
    </source>
</evidence>
<organism evidence="2 3">
    <name type="scientific">Bos mutus</name>
    <name type="common">wild yak</name>
    <dbReference type="NCBI Taxonomy" id="72004"/>
    <lineage>
        <taxon>Eukaryota</taxon>
        <taxon>Metazoa</taxon>
        <taxon>Chordata</taxon>
        <taxon>Craniata</taxon>
        <taxon>Vertebrata</taxon>
        <taxon>Euteleostomi</taxon>
        <taxon>Mammalia</taxon>
        <taxon>Eutheria</taxon>
        <taxon>Laurasiatheria</taxon>
        <taxon>Artiodactyla</taxon>
        <taxon>Ruminantia</taxon>
        <taxon>Pecora</taxon>
        <taxon>Bovidae</taxon>
        <taxon>Bovinae</taxon>
        <taxon>Bos</taxon>
    </lineage>
</organism>
<dbReference type="AlphaFoldDB" id="A0A6B0QX59"/>
<protein>
    <submittedName>
        <fullName evidence="2">Uncharacterized protein</fullName>
    </submittedName>
</protein>
<dbReference type="Proteomes" id="UP000322234">
    <property type="component" value="Unassembled WGS sequence"/>
</dbReference>
<comment type="caution">
    <text evidence="2">The sequence shown here is derived from an EMBL/GenBank/DDBJ whole genome shotgun (WGS) entry which is preliminary data.</text>
</comment>
<name>A0A6B0QX59_9CETA</name>
<reference evidence="2" key="1">
    <citation type="submission" date="2019-10" db="EMBL/GenBank/DDBJ databases">
        <title>The sequence and de novo assembly of the wild yak genome.</title>
        <authorList>
            <person name="Liu Y."/>
        </authorList>
    </citation>
    <scope>NUCLEOTIDE SEQUENCE [LARGE SCALE GENOMIC DNA]</scope>
    <source>
        <strain evidence="2">WY2019</strain>
    </source>
</reference>
<evidence type="ECO:0000313" key="3">
    <source>
        <dbReference type="Proteomes" id="UP000322234"/>
    </source>
</evidence>
<keyword evidence="3" id="KW-1185">Reference proteome</keyword>
<accession>A0A6B0QX59</accession>
<evidence type="ECO:0000256" key="1">
    <source>
        <dbReference type="SAM" id="MobiDB-lite"/>
    </source>
</evidence>
<dbReference type="EMBL" id="VBQZ03000007">
    <property type="protein sequence ID" value="MXQ81387.1"/>
    <property type="molecule type" value="Genomic_DNA"/>
</dbReference>